<dbReference type="PANTHER" id="PTHR43316:SF3">
    <property type="entry name" value="HALOACID DEHALOGENASE, TYPE II (AFU_ORTHOLOGUE AFUA_2G07750)-RELATED"/>
    <property type="match status" value="1"/>
</dbReference>
<dbReference type="InterPro" id="IPR023214">
    <property type="entry name" value="HAD_sf"/>
</dbReference>
<accession>A0ABZ2QE53</accession>
<dbReference type="EMBL" id="CP147982">
    <property type="protein sequence ID" value="WXK74802.1"/>
    <property type="molecule type" value="Genomic_DNA"/>
</dbReference>
<dbReference type="PANTHER" id="PTHR43316">
    <property type="entry name" value="HYDROLASE, HALOACID DELAHOGENASE-RELATED"/>
    <property type="match status" value="1"/>
</dbReference>
<dbReference type="GO" id="GO:0016787">
    <property type="term" value="F:hydrolase activity"/>
    <property type="evidence" value="ECO:0007669"/>
    <property type="project" value="UniProtKB-KW"/>
</dbReference>
<evidence type="ECO:0000313" key="3">
    <source>
        <dbReference type="Proteomes" id="UP001626628"/>
    </source>
</evidence>
<dbReference type="RefSeq" id="WP_407285025.1">
    <property type="nucleotide sequence ID" value="NZ_CP147982.1"/>
</dbReference>
<sequence length="259" mass="27981">MTGEGTCEPAGIRGVVFDFYGTLVRMIPPWPPSHSAIFARRGLAEQGERWGDQWSVGPRDGEEHTEHSVSEAAYTAWERGRLRRRAHACGVPEDQLDGLVAELDRAMKAIHLALFDDVPEALAALRDRGLRVAVCSNWFWDLDRAVERVGLGGLVDVAVSSARAGARKPHPLPYRTVLDRCGLRPDEVLFVGDVWAPDVVGPLAAGMRAVHLWRPDRAVTGIAPPPPPGAARIAGLRELRGLLGCRALAGGDQQGKSGS</sequence>
<gene>
    <name evidence="2" type="ORF">WAB15_01800</name>
</gene>
<dbReference type="InterPro" id="IPR006439">
    <property type="entry name" value="HAD-SF_hydro_IA"/>
</dbReference>
<keyword evidence="3" id="KW-1185">Reference proteome</keyword>
<name>A0ABZ2QE53_9ACTN</name>
<proteinExistence type="predicted"/>
<reference evidence="2 3" key="1">
    <citation type="submission" date="2024-03" db="EMBL/GenBank/DDBJ databases">
        <title>The complete genome of Streptomyces sirii sp.nov.</title>
        <authorList>
            <person name="Zakalyukina Y.V."/>
            <person name="Belik A.R."/>
            <person name="Biryukov M.V."/>
            <person name="Baturina O.A."/>
            <person name="Kabilov M.R."/>
        </authorList>
    </citation>
    <scope>NUCLEOTIDE SEQUENCE [LARGE SCALE GENOMIC DNA]</scope>
    <source>
        <strain evidence="2 3">BP-8</strain>
    </source>
</reference>
<dbReference type="Pfam" id="PF00702">
    <property type="entry name" value="Hydrolase"/>
    <property type="match status" value="1"/>
</dbReference>
<dbReference type="SFLD" id="SFLDG01129">
    <property type="entry name" value="C1.5:_HAD__Beta-PGM__Phosphata"/>
    <property type="match status" value="1"/>
</dbReference>
<evidence type="ECO:0000256" key="1">
    <source>
        <dbReference type="ARBA" id="ARBA00022801"/>
    </source>
</evidence>
<dbReference type="InterPro" id="IPR036412">
    <property type="entry name" value="HAD-like_sf"/>
</dbReference>
<dbReference type="SUPFAM" id="SSF56784">
    <property type="entry name" value="HAD-like"/>
    <property type="match status" value="1"/>
</dbReference>
<dbReference type="InterPro" id="IPR051540">
    <property type="entry name" value="S-2-haloacid_dehalogenase"/>
</dbReference>
<dbReference type="Proteomes" id="UP001626628">
    <property type="component" value="Chromosome"/>
</dbReference>
<dbReference type="PRINTS" id="PR00413">
    <property type="entry name" value="HADHALOGNASE"/>
</dbReference>
<dbReference type="SFLD" id="SFLDS00003">
    <property type="entry name" value="Haloacid_Dehalogenase"/>
    <property type="match status" value="1"/>
</dbReference>
<evidence type="ECO:0000313" key="2">
    <source>
        <dbReference type="EMBL" id="WXK74802.1"/>
    </source>
</evidence>
<dbReference type="Gene3D" id="3.40.50.1000">
    <property type="entry name" value="HAD superfamily/HAD-like"/>
    <property type="match status" value="1"/>
</dbReference>
<keyword evidence="1 2" id="KW-0378">Hydrolase</keyword>
<organism evidence="2 3">
    <name type="scientific">Streptomyces sirii</name>
    <dbReference type="NCBI Taxonomy" id="3127701"/>
    <lineage>
        <taxon>Bacteria</taxon>
        <taxon>Bacillati</taxon>
        <taxon>Actinomycetota</taxon>
        <taxon>Actinomycetes</taxon>
        <taxon>Kitasatosporales</taxon>
        <taxon>Streptomycetaceae</taxon>
        <taxon>Streptomyces</taxon>
    </lineage>
</organism>
<dbReference type="EC" id="3.1.3.-" evidence="2"/>
<protein>
    <submittedName>
        <fullName evidence="2">HAD family hydrolase</fullName>
        <ecNumber evidence="2">3.1.3.-</ecNumber>
    </submittedName>
</protein>